<dbReference type="PROSITE" id="PS50045">
    <property type="entry name" value="SIGMA54_INTERACT_4"/>
    <property type="match status" value="1"/>
</dbReference>
<feature type="domain" description="Sigma-54 factor interaction" evidence="7">
    <location>
        <begin position="331"/>
        <end position="556"/>
    </location>
</feature>
<feature type="region of interest" description="Disordered" evidence="6">
    <location>
        <begin position="1"/>
        <end position="25"/>
    </location>
</feature>
<name>A0ABS6QGU2_9PSED</name>
<dbReference type="InterPro" id="IPR029016">
    <property type="entry name" value="GAF-like_dom_sf"/>
</dbReference>
<feature type="compositionally biased region" description="Polar residues" evidence="6">
    <location>
        <begin position="1"/>
        <end position="14"/>
    </location>
</feature>
<dbReference type="Gene3D" id="3.30.450.20">
    <property type="entry name" value="PAS domain"/>
    <property type="match status" value="1"/>
</dbReference>
<proteinExistence type="predicted"/>
<evidence type="ECO:0000313" key="8">
    <source>
        <dbReference type="EMBL" id="MBV4493179.1"/>
    </source>
</evidence>
<evidence type="ECO:0000256" key="1">
    <source>
        <dbReference type="ARBA" id="ARBA00022741"/>
    </source>
</evidence>
<keyword evidence="2" id="KW-0067">ATP-binding</keyword>
<dbReference type="EMBL" id="JABWRZ020000002">
    <property type="protein sequence ID" value="MBV4493179.1"/>
    <property type="molecule type" value="Genomic_DNA"/>
</dbReference>
<dbReference type="SUPFAM" id="SSF46689">
    <property type="entry name" value="Homeodomain-like"/>
    <property type="match status" value="1"/>
</dbReference>
<sequence length="662" mass="73414">MQSNHFSRHAQQVHTVAHGGAGEGGSDPSIARSWLRCLEDYHLDPSVIEAPVVLEHGRLLESRERLRQVLQIADHEMNSLHQQLSGAGHAVLLTDARGVILNCVSAPSERRSFERAGLWLGADWSEAREGTNGIGTCLVERQALTIHQNEHFRGRHTGLTCSASPVFDPHGELLAVLDVSSARPDVSRQSQFHTMALVNLSAKMIESCYFLRHFEQQWLLRFHLQAESVGLFSEGLLAFDGDGRICAANQSALNLLGTVRGGVLGKPLERFFACSHDELFSRATPSGSTAWPLHTLDGRQVFASLRGQARAPVWSVPAAQPRPVREVEPLICLFDPALQNDFRRSVRVFERDVPLLLRGETGCGKEAFAQAVHQASERRGKPFVAINCASIPESLIESELFGYRGGSFTGARKEGMRGKLLLADGGTLLLDEIGDMPLALQTRLLRVLEERQVVPIGGEPQAVDVRIVSATHRDLLERVEQGSFREDLYYRLNGLEVALPAVRERSDKAQLLDFLLRQEAQGQLIDIEPRARQALLDFAWPGNVRQMRNVLRTLVALCEDGRITFPDLPAMVRNTPALVGAALCRERAAERPRDFSNAAQTAGAASQPDRDTRPLLQDAERQALMETLEAKHWHLTRVAEHLGISRNTLYRKLRKHGITRAG</sequence>
<accession>A0ABS6QGU2</accession>
<dbReference type="Pfam" id="PF25601">
    <property type="entry name" value="AAA_lid_14"/>
    <property type="match status" value="1"/>
</dbReference>
<evidence type="ECO:0000259" key="7">
    <source>
        <dbReference type="PROSITE" id="PS50045"/>
    </source>
</evidence>
<organism evidence="8 9">
    <name type="scientific">Pseudomonas oryzicola</name>
    <dbReference type="NCBI Taxonomy" id="485876"/>
    <lineage>
        <taxon>Bacteria</taxon>
        <taxon>Pseudomonadati</taxon>
        <taxon>Pseudomonadota</taxon>
        <taxon>Gammaproteobacteria</taxon>
        <taxon>Pseudomonadales</taxon>
        <taxon>Pseudomonadaceae</taxon>
        <taxon>Pseudomonas</taxon>
    </lineage>
</organism>
<dbReference type="Pfam" id="PF13426">
    <property type="entry name" value="PAS_9"/>
    <property type="match status" value="1"/>
</dbReference>
<dbReference type="Pfam" id="PF02954">
    <property type="entry name" value="HTH_8"/>
    <property type="match status" value="1"/>
</dbReference>
<dbReference type="InterPro" id="IPR035965">
    <property type="entry name" value="PAS-like_dom_sf"/>
</dbReference>
<dbReference type="InterPro" id="IPR025943">
    <property type="entry name" value="Sigma_54_int_dom_ATP-bd_2"/>
</dbReference>
<dbReference type="PRINTS" id="PR01590">
    <property type="entry name" value="HTHFIS"/>
</dbReference>
<evidence type="ECO:0000256" key="3">
    <source>
        <dbReference type="ARBA" id="ARBA00023015"/>
    </source>
</evidence>
<feature type="region of interest" description="Disordered" evidence="6">
    <location>
        <begin position="592"/>
        <end position="613"/>
    </location>
</feature>
<dbReference type="RefSeq" id="WP_186678900.1">
    <property type="nucleotide sequence ID" value="NZ_JABWRZ020000002.1"/>
</dbReference>
<dbReference type="InterPro" id="IPR003018">
    <property type="entry name" value="GAF"/>
</dbReference>
<dbReference type="InterPro" id="IPR000014">
    <property type="entry name" value="PAS"/>
</dbReference>
<evidence type="ECO:0000256" key="2">
    <source>
        <dbReference type="ARBA" id="ARBA00022840"/>
    </source>
</evidence>
<dbReference type="SUPFAM" id="SSF55781">
    <property type="entry name" value="GAF domain-like"/>
    <property type="match status" value="1"/>
</dbReference>
<gene>
    <name evidence="8" type="ORF">HU760_021585</name>
</gene>
<dbReference type="InterPro" id="IPR058031">
    <property type="entry name" value="AAA_lid_NorR"/>
</dbReference>
<dbReference type="InterPro" id="IPR002197">
    <property type="entry name" value="HTH_Fis"/>
</dbReference>
<reference evidence="8 9" key="1">
    <citation type="journal article" date="2020" name="Microorganisms">
        <title>Reliable Identification of Environmental Pseudomonas Isolates Using the rpoD Gene.</title>
        <authorList>
            <consortium name="The Broad Institute Genome Sequencing Platform"/>
            <person name="Girard L."/>
            <person name="Lood C."/>
            <person name="Rokni-Zadeh H."/>
            <person name="van Noort V."/>
            <person name="Lavigne R."/>
            <person name="De Mot R."/>
        </authorList>
    </citation>
    <scope>NUCLEOTIDE SEQUENCE [LARGE SCALE GENOMIC DNA]</scope>
    <source>
        <strain evidence="8 9">RD9SR1</strain>
    </source>
</reference>
<dbReference type="Gene3D" id="3.30.450.40">
    <property type="match status" value="1"/>
</dbReference>
<dbReference type="PANTHER" id="PTHR32071">
    <property type="entry name" value="TRANSCRIPTIONAL REGULATORY PROTEIN"/>
    <property type="match status" value="1"/>
</dbReference>
<dbReference type="PANTHER" id="PTHR32071:SF77">
    <property type="entry name" value="TRANSCRIPTIONAL REGULATORY PROTEIN"/>
    <property type="match status" value="1"/>
</dbReference>
<dbReference type="Pfam" id="PF01590">
    <property type="entry name" value="GAF"/>
    <property type="match status" value="1"/>
</dbReference>
<protein>
    <submittedName>
        <fullName evidence="8">Sigma-54-dependent Fis family transcriptional regulator</fullName>
    </submittedName>
</protein>
<dbReference type="InterPro" id="IPR003593">
    <property type="entry name" value="AAA+_ATPase"/>
</dbReference>
<dbReference type="Pfam" id="PF00158">
    <property type="entry name" value="Sigma54_activat"/>
    <property type="match status" value="1"/>
</dbReference>
<keyword evidence="9" id="KW-1185">Reference proteome</keyword>
<keyword evidence="4" id="KW-0238">DNA-binding</keyword>
<evidence type="ECO:0000313" key="9">
    <source>
        <dbReference type="Proteomes" id="UP000609530"/>
    </source>
</evidence>
<dbReference type="InterPro" id="IPR002078">
    <property type="entry name" value="Sigma_54_int"/>
</dbReference>
<dbReference type="SUPFAM" id="SSF55785">
    <property type="entry name" value="PYP-like sensor domain (PAS domain)"/>
    <property type="match status" value="1"/>
</dbReference>
<dbReference type="CDD" id="cd00009">
    <property type="entry name" value="AAA"/>
    <property type="match status" value="1"/>
</dbReference>
<dbReference type="Gene3D" id="1.10.8.60">
    <property type="match status" value="1"/>
</dbReference>
<evidence type="ECO:0000256" key="5">
    <source>
        <dbReference type="ARBA" id="ARBA00023163"/>
    </source>
</evidence>
<dbReference type="InterPro" id="IPR009057">
    <property type="entry name" value="Homeodomain-like_sf"/>
</dbReference>
<dbReference type="Proteomes" id="UP000609530">
    <property type="component" value="Unassembled WGS sequence"/>
</dbReference>
<evidence type="ECO:0000256" key="6">
    <source>
        <dbReference type="SAM" id="MobiDB-lite"/>
    </source>
</evidence>
<dbReference type="Gene3D" id="3.40.50.300">
    <property type="entry name" value="P-loop containing nucleotide triphosphate hydrolases"/>
    <property type="match status" value="1"/>
</dbReference>
<keyword evidence="1" id="KW-0547">Nucleotide-binding</keyword>
<dbReference type="SUPFAM" id="SSF52540">
    <property type="entry name" value="P-loop containing nucleoside triphosphate hydrolases"/>
    <property type="match status" value="1"/>
</dbReference>
<dbReference type="InterPro" id="IPR027417">
    <property type="entry name" value="P-loop_NTPase"/>
</dbReference>
<evidence type="ECO:0000256" key="4">
    <source>
        <dbReference type="ARBA" id="ARBA00023125"/>
    </source>
</evidence>
<keyword evidence="3" id="KW-0805">Transcription regulation</keyword>
<keyword evidence="5" id="KW-0804">Transcription</keyword>
<dbReference type="SMART" id="SM00382">
    <property type="entry name" value="AAA"/>
    <property type="match status" value="1"/>
</dbReference>
<dbReference type="Gene3D" id="1.10.10.60">
    <property type="entry name" value="Homeodomain-like"/>
    <property type="match status" value="1"/>
</dbReference>
<dbReference type="PROSITE" id="PS00676">
    <property type="entry name" value="SIGMA54_INTERACT_2"/>
    <property type="match status" value="1"/>
</dbReference>
<comment type="caution">
    <text evidence="8">The sequence shown here is derived from an EMBL/GenBank/DDBJ whole genome shotgun (WGS) entry which is preliminary data.</text>
</comment>